<dbReference type="OMA" id="GMKCALV"/>
<dbReference type="PANTHER" id="PTHR18964:SF149">
    <property type="entry name" value="BIFUNCTIONAL UDP-N-ACETYLGLUCOSAMINE 2-EPIMERASE_N-ACETYLMANNOSAMINE KINASE"/>
    <property type="match status" value="1"/>
</dbReference>
<evidence type="ECO:0000313" key="4">
    <source>
        <dbReference type="EMBL" id="MRZ51236.1"/>
    </source>
</evidence>
<evidence type="ECO:0000313" key="10">
    <source>
        <dbReference type="Proteomes" id="UP000441609"/>
    </source>
</evidence>
<dbReference type="AlphaFoldDB" id="A0A173VS48"/>
<dbReference type="PROSITE" id="PS01125">
    <property type="entry name" value="ROK"/>
    <property type="match status" value="1"/>
</dbReference>
<gene>
    <name evidence="2" type="primary">glkA</name>
    <name evidence="6" type="ORF">DW782_15525</name>
    <name evidence="2" type="ORF">ERS852429_03342</name>
    <name evidence="4" type="ORF">GKD66_13570</name>
    <name evidence="5" type="ORF">GKD70_12090</name>
    <name evidence="3" type="ORF">PN599_07825</name>
</gene>
<evidence type="ECO:0000313" key="9">
    <source>
        <dbReference type="Proteomes" id="UP000441358"/>
    </source>
</evidence>
<keyword evidence="2" id="KW-0418">Kinase</keyword>
<evidence type="ECO:0000313" key="5">
    <source>
        <dbReference type="EMBL" id="MSB74006.1"/>
    </source>
</evidence>
<evidence type="ECO:0000313" key="8">
    <source>
        <dbReference type="Proteomes" id="UP000284660"/>
    </source>
</evidence>
<dbReference type="RefSeq" id="WP_005854871.1">
    <property type="nucleotide sequence ID" value="NZ_BAABYH010000001.1"/>
</dbReference>
<reference evidence="9 10" key="3">
    <citation type="journal article" date="2019" name="Nat. Med.">
        <title>A library of human gut bacterial isolates paired with longitudinal multiomics data enables mechanistic microbiome research.</title>
        <authorList>
            <person name="Poyet M."/>
            <person name="Groussin M."/>
            <person name="Gibbons S.M."/>
            <person name="Avila-Pacheco J."/>
            <person name="Jiang X."/>
            <person name="Kearney S.M."/>
            <person name="Perrotta A.R."/>
            <person name="Berdy B."/>
            <person name="Zhao S."/>
            <person name="Lieberman T.D."/>
            <person name="Swanson P.K."/>
            <person name="Smith M."/>
            <person name="Roesemann S."/>
            <person name="Alexander J.E."/>
            <person name="Rich S.A."/>
            <person name="Livny J."/>
            <person name="Vlamakis H."/>
            <person name="Clish C."/>
            <person name="Bullock K."/>
            <person name="Deik A."/>
            <person name="Scott J."/>
            <person name="Pierce K.A."/>
            <person name="Xavier R.J."/>
            <person name="Alm E.J."/>
        </authorList>
    </citation>
    <scope>NUCLEOTIDE SEQUENCE [LARGE SCALE GENOMIC DNA]</scope>
    <source>
        <strain evidence="5 10">BIOML-A20</strain>
        <strain evidence="4 9">BIOML-A32</strain>
    </source>
</reference>
<dbReference type="Proteomes" id="UP000441609">
    <property type="component" value="Unassembled WGS sequence"/>
</dbReference>
<dbReference type="Proteomes" id="UP000095591">
    <property type="component" value="Unassembled WGS sequence"/>
</dbReference>
<reference evidence="3" key="4">
    <citation type="submission" date="2023-01" db="EMBL/GenBank/DDBJ databases">
        <title>Human gut microbiome strain richness.</title>
        <authorList>
            <person name="Chen-Liaw A."/>
        </authorList>
    </citation>
    <scope>NUCLEOTIDE SEQUENCE</scope>
    <source>
        <strain evidence="3">RTP21484st1_E5_RTP21484_190118</strain>
    </source>
</reference>
<dbReference type="Pfam" id="PF00480">
    <property type="entry name" value="ROK"/>
    <property type="match status" value="1"/>
</dbReference>
<name>A0A173VS48_PARDI</name>
<reference evidence="6 8" key="2">
    <citation type="submission" date="2018-08" db="EMBL/GenBank/DDBJ databases">
        <title>A genome reference for cultivated species of the human gut microbiota.</title>
        <authorList>
            <person name="Zou Y."/>
            <person name="Xue W."/>
            <person name="Luo G."/>
        </authorList>
    </citation>
    <scope>NUCLEOTIDE SEQUENCE [LARGE SCALE GENOMIC DNA]</scope>
    <source>
        <strain evidence="6 8">AM30-4</strain>
    </source>
</reference>
<evidence type="ECO:0000313" key="6">
    <source>
        <dbReference type="EMBL" id="RHD72706.1"/>
    </source>
</evidence>
<dbReference type="GO" id="GO:0004340">
    <property type="term" value="F:glucokinase activity"/>
    <property type="evidence" value="ECO:0007669"/>
    <property type="project" value="UniProtKB-EC"/>
</dbReference>
<dbReference type="EMBL" id="WKMC01000009">
    <property type="protein sequence ID" value="MRZ51236.1"/>
    <property type="molecule type" value="Genomic_DNA"/>
</dbReference>
<dbReference type="EMBL" id="QSJN01000010">
    <property type="protein sequence ID" value="RHD72706.1"/>
    <property type="molecule type" value="Genomic_DNA"/>
</dbReference>
<dbReference type="Proteomes" id="UP000284660">
    <property type="component" value="Unassembled WGS sequence"/>
</dbReference>
<dbReference type="PANTHER" id="PTHR18964">
    <property type="entry name" value="ROK (REPRESSOR, ORF, KINASE) FAMILY"/>
    <property type="match status" value="1"/>
</dbReference>
<dbReference type="GeneID" id="93524821"/>
<sequence length="321" mass="34413">MESTKYYLGLDVGGTNMVAGVVDENHQIIAKESIPTQAGRTIEEITADMAEVSKKAVLKAGLQMEDISSWGIGMPSYVNPKTNLLVHANCFGWKNVPIYDYLKKHISLPTYIANDANCATYGEVLAGSASQYTDAIMLTLGTGVGGGIIMGKRIYSGADNMGAELGHTKLVYNGERCTCGQKGCLEAYCSSTALIRIMKEALQENKDTLIWKLCGEDENKVNGEILFEAAKQGDSLAKQIVDDYISKLAAGISTFITIFRPQVIILGGGIAHAGDLLLKPLNEKLHTCTFAAEEIGIPQVIRAELGNDAGIIGAALLEKTM</sequence>
<keyword evidence="2" id="KW-0808">Transferase</keyword>
<dbReference type="OrthoDB" id="9810372at2"/>
<evidence type="ECO:0000313" key="7">
    <source>
        <dbReference type="Proteomes" id="UP000095591"/>
    </source>
</evidence>
<organism evidence="2 7">
    <name type="scientific">Parabacteroides distasonis</name>
    <dbReference type="NCBI Taxonomy" id="823"/>
    <lineage>
        <taxon>Bacteria</taxon>
        <taxon>Pseudomonadati</taxon>
        <taxon>Bacteroidota</taxon>
        <taxon>Bacteroidia</taxon>
        <taxon>Bacteroidales</taxon>
        <taxon>Tannerellaceae</taxon>
        <taxon>Parabacteroides</taxon>
    </lineage>
</organism>
<dbReference type="EMBL" id="WKMO01000010">
    <property type="protein sequence ID" value="MSB74006.1"/>
    <property type="molecule type" value="Genomic_DNA"/>
</dbReference>
<evidence type="ECO:0000313" key="2">
    <source>
        <dbReference type="EMBL" id="CUN28997.1"/>
    </source>
</evidence>
<dbReference type="Proteomes" id="UP001210126">
    <property type="component" value="Unassembled WGS sequence"/>
</dbReference>
<dbReference type="EMBL" id="JAQMPJ010000005">
    <property type="protein sequence ID" value="MDB9004906.1"/>
    <property type="molecule type" value="Genomic_DNA"/>
</dbReference>
<protein>
    <submittedName>
        <fullName evidence="2">Glucokinase</fullName>
        <ecNumber evidence="2">2.7.1.2</ecNumber>
    </submittedName>
    <submittedName>
        <fullName evidence="3">ROK family protein</fullName>
    </submittedName>
</protein>
<accession>A0A173VS48</accession>
<reference evidence="2 7" key="1">
    <citation type="submission" date="2015-09" db="EMBL/GenBank/DDBJ databases">
        <authorList>
            <consortium name="Pathogen Informatics"/>
        </authorList>
    </citation>
    <scope>NUCLEOTIDE SEQUENCE [LARGE SCALE GENOMIC DNA]</scope>
    <source>
        <strain evidence="2 7">2789STDY5608872</strain>
    </source>
</reference>
<comment type="similarity">
    <text evidence="1">Belongs to the ROK (NagC/XylR) family.</text>
</comment>
<dbReference type="InterPro" id="IPR000600">
    <property type="entry name" value="ROK"/>
</dbReference>
<dbReference type="SUPFAM" id="SSF53067">
    <property type="entry name" value="Actin-like ATPase domain"/>
    <property type="match status" value="1"/>
</dbReference>
<dbReference type="Gene3D" id="3.30.420.40">
    <property type="match status" value="2"/>
</dbReference>
<evidence type="ECO:0000313" key="3">
    <source>
        <dbReference type="EMBL" id="MDB9004906.1"/>
    </source>
</evidence>
<dbReference type="EMBL" id="CYXP01000008">
    <property type="protein sequence ID" value="CUN28997.1"/>
    <property type="molecule type" value="Genomic_DNA"/>
</dbReference>
<dbReference type="InterPro" id="IPR049874">
    <property type="entry name" value="ROK_cs"/>
</dbReference>
<proteinExistence type="inferred from homology"/>
<dbReference type="InterPro" id="IPR043129">
    <property type="entry name" value="ATPase_NBD"/>
</dbReference>
<dbReference type="EC" id="2.7.1.2" evidence="2"/>
<dbReference type="Proteomes" id="UP000441358">
    <property type="component" value="Unassembled WGS sequence"/>
</dbReference>
<evidence type="ECO:0000256" key="1">
    <source>
        <dbReference type="ARBA" id="ARBA00006479"/>
    </source>
</evidence>